<protein>
    <recommendedName>
        <fullName evidence="3">F-box domain-containing protein</fullName>
    </recommendedName>
</protein>
<dbReference type="SUPFAM" id="SSF81383">
    <property type="entry name" value="F-box domain"/>
    <property type="match status" value="1"/>
</dbReference>
<dbReference type="AlphaFoldDB" id="A0A067MV79"/>
<evidence type="ECO:0008006" key="3">
    <source>
        <dbReference type="Google" id="ProtNLM"/>
    </source>
</evidence>
<accession>A0A067MV79</accession>
<dbReference type="OrthoDB" id="2269034at2759"/>
<dbReference type="Proteomes" id="UP000027195">
    <property type="component" value="Unassembled WGS sequence"/>
</dbReference>
<name>A0A067MV79_BOTB1</name>
<keyword evidence="2" id="KW-1185">Reference proteome</keyword>
<dbReference type="HOGENOM" id="CLU_767243_0_0_1"/>
<dbReference type="InterPro" id="IPR036047">
    <property type="entry name" value="F-box-like_dom_sf"/>
</dbReference>
<dbReference type="InParanoid" id="A0A067MV79"/>
<dbReference type="EMBL" id="KL198032">
    <property type="protein sequence ID" value="KDQ15456.1"/>
    <property type="molecule type" value="Genomic_DNA"/>
</dbReference>
<gene>
    <name evidence="1" type="ORF">BOTBODRAFT_173936</name>
</gene>
<reference evidence="2" key="1">
    <citation type="journal article" date="2014" name="Proc. Natl. Acad. Sci. U.S.A.">
        <title>Extensive sampling of basidiomycete genomes demonstrates inadequacy of the white-rot/brown-rot paradigm for wood decay fungi.</title>
        <authorList>
            <person name="Riley R."/>
            <person name="Salamov A.A."/>
            <person name="Brown D.W."/>
            <person name="Nagy L.G."/>
            <person name="Floudas D."/>
            <person name="Held B.W."/>
            <person name="Levasseur A."/>
            <person name="Lombard V."/>
            <person name="Morin E."/>
            <person name="Otillar R."/>
            <person name="Lindquist E.A."/>
            <person name="Sun H."/>
            <person name="LaButti K.M."/>
            <person name="Schmutz J."/>
            <person name="Jabbour D."/>
            <person name="Luo H."/>
            <person name="Baker S.E."/>
            <person name="Pisabarro A.G."/>
            <person name="Walton J.D."/>
            <person name="Blanchette R.A."/>
            <person name="Henrissat B."/>
            <person name="Martin F."/>
            <person name="Cullen D."/>
            <person name="Hibbett D.S."/>
            <person name="Grigoriev I.V."/>
        </authorList>
    </citation>
    <scope>NUCLEOTIDE SEQUENCE [LARGE SCALE GENOMIC DNA]</scope>
    <source>
        <strain evidence="2">FD-172 SS1</strain>
    </source>
</reference>
<dbReference type="Gene3D" id="1.20.1280.50">
    <property type="match status" value="1"/>
</dbReference>
<dbReference type="STRING" id="930990.A0A067MV79"/>
<evidence type="ECO:0000313" key="1">
    <source>
        <dbReference type="EMBL" id="KDQ15456.1"/>
    </source>
</evidence>
<proteinExistence type="predicted"/>
<evidence type="ECO:0000313" key="2">
    <source>
        <dbReference type="Proteomes" id="UP000027195"/>
    </source>
</evidence>
<sequence>MLRHKSKVVAELRHQLGVLLAAARAISVALDDISAHDPPICISPPTHPSPQETCLVNAVSQLIHMRASILPESGMLTALLTDIHEGCNHIAPVNRLPGEILSYIFVLIQSPRIWPDTQVRQAIVLSSICRRWRETATSTGTLWDMFVLRGQSSYRIGELCAARSGERDLKVAIDFGKEHGHGRSKEVEIAGHRWRDLTLISNSHLSASAPAISDMDGYLHEIMHHIQPPASHPPTNAYMGLTCLSLKDMTNCYITVVQLDSVLRVFSQLRVLRLHDTRLSAHLAHPEVVNTPLALMHLEELSMVQTCVILRSYIFVSLVAPRLQSFEDGCISDSDSGIGPFFARTTSIVRLRLSSRPSRRL</sequence>
<organism evidence="1 2">
    <name type="scientific">Botryobasidium botryosum (strain FD-172 SS1)</name>
    <dbReference type="NCBI Taxonomy" id="930990"/>
    <lineage>
        <taxon>Eukaryota</taxon>
        <taxon>Fungi</taxon>
        <taxon>Dikarya</taxon>
        <taxon>Basidiomycota</taxon>
        <taxon>Agaricomycotina</taxon>
        <taxon>Agaricomycetes</taxon>
        <taxon>Cantharellales</taxon>
        <taxon>Botryobasidiaceae</taxon>
        <taxon>Botryobasidium</taxon>
    </lineage>
</organism>